<dbReference type="Proteomes" id="UP000076927">
    <property type="component" value="Chromosome"/>
</dbReference>
<keyword evidence="3" id="KW-1003">Cell membrane</keyword>
<reference evidence="10 11" key="1">
    <citation type="submission" date="2015-01" db="EMBL/GenBank/DDBJ databases">
        <title>Paenibacillus swuensis/DY6/whole genome sequencing.</title>
        <authorList>
            <person name="Kim M.K."/>
            <person name="Srinivasan S."/>
            <person name="Lee J.-J."/>
        </authorList>
    </citation>
    <scope>NUCLEOTIDE SEQUENCE [LARGE SCALE GENOMIC DNA]</scope>
    <source>
        <strain evidence="10 11">DY6</strain>
    </source>
</reference>
<dbReference type="PANTHER" id="PTHR34582:SF5">
    <property type="entry name" value="UPF0702 TRANSMEMBRANE PROTEIN YETF"/>
    <property type="match status" value="1"/>
</dbReference>
<dbReference type="RefSeq" id="WP_068608651.1">
    <property type="nucleotide sequence ID" value="NZ_CP011388.1"/>
</dbReference>
<feature type="domain" description="YetF-like N-terminal transmembrane" evidence="9">
    <location>
        <begin position="3"/>
        <end position="77"/>
    </location>
</feature>
<keyword evidence="4 7" id="KW-0812">Transmembrane</keyword>
<feature type="domain" description="YetF C-terminal" evidence="8">
    <location>
        <begin position="82"/>
        <end position="214"/>
    </location>
</feature>
<evidence type="ECO:0000313" key="10">
    <source>
        <dbReference type="EMBL" id="ANE47697.1"/>
    </source>
</evidence>
<dbReference type="Pfam" id="PF20730">
    <property type="entry name" value="YetF_N"/>
    <property type="match status" value="1"/>
</dbReference>
<feature type="transmembrane region" description="Helical" evidence="7">
    <location>
        <begin position="58"/>
        <end position="78"/>
    </location>
</feature>
<evidence type="ECO:0000256" key="3">
    <source>
        <dbReference type="ARBA" id="ARBA00022475"/>
    </source>
</evidence>
<evidence type="ECO:0000256" key="1">
    <source>
        <dbReference type="ARBA" id="ARBA00004651"/>
    </source>
</evidence>
<evidence type="ECO:0000256" key="2">
    <source>
        <dbReference type="ARBA" id="ARBA00006448"/>
    </source>
</evidence>
<evidence type="ECO:0000313" key="11">
    <source>
        <dbReference type="Proteomes" id="UP000076927"/>
    </source>
</evidence>
<keyword evidence="11" id="KW-1185">Reference proteome</keyword>
<dbReference type="InterPro" id="IPR023090">
    <property type="entry name" value="UPF0702_alpha/beta_dom_sf"/>
</dbReference>
<dbReference type="AlphaFoldDB" id="A0A172TLK4"/>
<keyword evidence="5 7" id="KW-1133">Transmembrane helix</keyword>
<gene>
    <name evidence="10" type="ORF">SY83_17000</name>
</gene>
<evidence type="ECO:0000256" key="7">
    <source>
        <dbReference type="SAM" id="Phobius"/>
    </source>
</evidence>
<dbReference type="Pfam" id="PF04239">
    <property type="entry name" value="DUF421"/>
    <property type="match status" value="1"/>
</dbReference>
<keyword evidence="6 7" id="KW-0472">Membrane</keyword>
<evidence type="ECO:0000259" key="8">
    <source>
        <dbReference type="Pfam" id="PF04239"/>
    </source>
</evidence>
<evidence type="ECO:0000256" key="4">
    <source>
        <dbReference type="ARBA" id="ARBA00022692"/>
    </source>
</evidence>
<name>A0A172TLK4_9BACL</name>
<dbReference type="STRING" id="1178515.SY83_17000"/>
<evidence type="ECO:0000259" key="9">
    <source>
        <dbReference type="Pfam" id="PF20730"/>
    </source>
</evidence>
<dbReference type="PATRIC" id="fig|1178515.4.peg.3420"/>
<dbReference type="Gene3D" id="3.30.240.20">
    <property type="entry name" value="bsu07140 like domains"/>
    <property type="match status" value="2"/>
</dbReference>
<dbReference type="PANTHER" id="PTHR34582">
    <property type="entry name" value="UPF0702 TRANSMEMBRANE PROTEIN YCAP"/>
    <property type="match status" value="1"/>
</dbReference>
<dbReference type="GO" id="GO:0005886">
    <property type="term" value="C:plasma membrane"/>
    <property type="evidence" value="ECO:0007669"/>
    <property type="project" value="UniProtKB-SubCell"/>
</dbReference>
<organism evidence="10 11">
    <name type="scientific">Paenibacillus swuensis</name>
    <dbReference type="NCBI Taxonomy" id="1178515"/>
    <lineage>
        <taxon>Bacteria</taxon>
        <taxon>Bacillati</taxon>
        <taxon>Bacillota</taxon>
        <taxon>Bacilli</taxon>
        <taxon>Bacillales</taxon>
        <taxon>Paenibacillaceae</taxon>
        <taxon>Paenibacillus</taxon>
    </lineage>
</organism>
<accession>A0A172TLK4</accession>
<dbReference type="InterPro" id="IPR007353">
    <property type="entry name" value="DUF421"/>
</dbReference>
<comment type="similarity">
    <text evidence="2">Belongs to the UPF0702 family.</text>
</comment>
<evidence type="ECO:0000256" key="6">
    <source>
        <dbReference type="ARBA" id="ARBA00023136"/>
    </source>
</evidence>
<evidence type="ECO:0000256" key="5">
    <source>
        <dbReference type="ARBA" id="ARBA00022989"/>
    </source>
</evidence>
<dbReference type="EMBL" id="CP011388">
    <property type="protein sequence ID" value="ANE47697.1"/>
    <property type="molecule type" value="Genomic_DNA"/>
</dbReference>
<evidence type="ECO:0008006" key="12">
    <source>
        <dbReference type="Google" id="ProtNLM"/>
    </source>
</evidence>
<comment type="subcellular location">
    <subcellularLocation>
        <location evidence="1">Cell membrane</location>
        <topology evidence="1">Multi-pass membrane protein</topology>
    </subcellularLocation>
</comment>
<dbReference type="KEGG" id="pswu:SY83_17000"/>
<sequence length="226" mass="25936">MDYTYITLKLVTGFAGLWLTTRILGKKEISQLTPFDFISSLLLSELVGNTIYDKEIHFSHLLYAIAFWGLLSYALEILTFRVKRLRKPLDGSPDIIIEDGRINLKQMHHNKMDFEQLQMLLRQKDIFSIREVAYAVLETNGNLSVLKKSFYDGVTRSDLNLPEQETHIAYSLIEDGEINKEELAKIGKTKEWLLQELSSLGYSAPSSIPYAEWKQGEGLYVIKPVD</sequence>
<proteinExistence type="inferred from homology"/>
<dbReference type="InterPro" id="IPR048454">
    <property type="entry name" value="YetF_N"/>
</dbReference>
<protein>
    <recommendedName>
        <fullName evidence="12">DUF421 domain-containing protein</fullName>
    </recommendedName>
</protein>
<dbReference type="OrthoDB" id="9778331at2"/>